<feature type="domain" description="EamA" evidence="7">
    <location>
        <begin position="151"/>
        <end position="287"/>
    </location>
</feature>
<dbReference type="Gene3D" id="1.10.3730.20">
    <property type="match status" value="1"/>
</dbReference>
<keyword evidence="9" id="KW-1185">Reference proteome</keyword>
<keyword evidence="5 6" id="KW-0472">Membrane</keyword>
<feature type="transmembrane region" description="Helical" evidence="6">
    <location>
        <begin position="92"/>
        <end position="115"/>
    </location>
</feature>
<dbReference type="AlphaFoldDB" id="A0A7D5D635"/>
<dbReference type="GO" id="GO:0016020">
    <property type="term" value="C:membrane"/>
    <property type="evidence" value="ECO:0007669"/>
    <property type="project" value="UniProtKB-SubCell"/>
</dbReference>
<evidence type="ECO:0000256" key="3">
    <source>
        <dbReference type="ARBA" id="ARBA00022692"/>
    </source>
</evidence>
<comment type="similarity">
    <text evidence="2">Belongs to the EamA transporter family.</text>
</comment>
<dbReference type="Proteomes" id="UP000509568">
    <property type="component" value="Chromosome"/>
</dbReference>
<feature type="domain" description="EamA" evidence="7">
    <location>
        <begin position="3"/>
        <end position="138"/>
    </location>
</feature>
<feature type="transmembrane region" description="Helical" evidence="6">
    <location>
        <begin position="147"/>
        <end position="168"/>
    </location>
</feature>
<dbReference type="SUPFAM" id="SSF103481">
    <property type="entry name" value="Multidrug resistance efflux transporter EmrE"/>
    <property type="match status" value="2"/>
</dbReference>
<evidence type="ECO:0000256" key="2">
    <source>
        <dbReference type="ARBA" id="ARBA00007362"/>
    </source>
</evidence>
<organism evidence="8 9">
    <name type="scientific">Pseudomonas eucalypticola</name>
    <dbReference type="NCBI Taxonomy" id="2599595"/>
    <lineage>
        <taxon>Bacteria</taxon>
        <taxon>Pseudomonadati</taxon>
        <taxon>Pseudomonadota</taxon>
        <taxon>Gammaproteobacteria</taxon>
        <taxon>Pseudomonadales</taxon>
        <taxon>Pseudomonadaceae</taxon>
        <taxon>Pseudomonas</taxon>
    </lineage>
</organism>
<feature type="transmembrane region" description="Helical" evidence="6">
    <location>
        <begin position="269"/>
        <end position="287"/>
    </location>
</feature>
<protein>
    <submittedName>
        <fullName evidence="8">DMT family transporter</fullName>
    </submittedName>
</protein>
<name>A0A7D5D635_9PSED</name>
<feature type="transmembrane region" description="Helical" evidence="6">
    <location>
        <begin position="245"/>
        <end position="263"/>
    </location>
</feature>
<gene>
    <name evidence="8" type="ORF">HWQ56_10765</name>
</gene>
<proteinExistence type="inferred from homology"/>
<keyword evidence="3 6" id="KW-0812">Transmembrane</keyword>
<evidence type="ECO:0000256" key="1">
    <source>
        <dbReference type="ARBA" id="ARBA00004141"/>
    </source>
</evidence>
<feature type="transmembrane region" description="Helical" evidence="6">
    <location>
        <begin position="63"/>
        <end position="86"/>
    </location>
</feature>
<sequence>MNKGYVYVLICYALIGVSYPIAKNVMDQIPTWFFTCATMGIGALLLLPFSLKFDRGVLANLSFRDWVTICIQSLLGSVLYTIFLLYGMTSSTAVMASIFTSITPVFVVILSAVFLGEALSLRKLAAIAMAIAGVMLLTMPTSDASGANTGIGVLLLLLSSLSSGFYVIAAKKLNVSMPPATTAFGVCATGTIFTFPMAIAESRTIDFAAIMTVGNATTVLVYALFSWAIASWLFFAGVTRIPASATGMAFAVTPLTATFFSTVFLGESLSVYSCTALVMVVASIFLVESNGKRHAGVATAA</sequence>
<reference evidence="8 9" key="1">
    <citation type="submission" date="2020-06" db="EMBL/GenBank/DDBJ databases">
        <title>Pseudomonas eucalypticola sp. nov., an endophyte of Eucalyptus dunnii leaves with biocontrol ability of eucalyptus leaf blight.</title>
        <authorList>
            <person name="Liu Y."/>
            <person name="Song Z."/>
            <person name="Zeng H."/>
            <person name="Lu M."/>
            <person name="Wang X."/>
            <person name="Lian X."/>
            <person name="Zhang Q."/>
        </authorList>
    </citation>
    <scope>NUCLEOTIDE SEQUENCE [LARGE SCALE GENOMIC DNA]</scope>
    <source>
        <strain evidence="8 9">NP-1</strain>
    </source>
</reference>
<dbReference type="RefSeq" id="WP_176570457.1">
    <property type="nucleotide sequence ID" value="NZ_CP056030.1"/>
</dbReference>
<evidence type="ECO:0000313" key="9">
    <source>
        <dbReference type="Proteomes" id="UP000509568"/>
    </source>
</evidence>
<dbReference type="KEGG" id="pez:HWQ56_10765"/>
<feature type="transmembrane region" description="Helical" evidence="6">
    <location>
        <begin position="124"/>
        <end position="141"/>
    </location>
</feature>
<evidence type="ECO:0000313" key="8">
    <source>
        <dbReference type="EMBL" id="QKZ04239.1"/>
    </source>
</evidence>
<feature type="transmembrane region" description="Helical" evidence="6">
    <location>
        <begin position="28"/>
        <end position="51"/>
    </location>
</feature>
<feature type="transmembrane region" description="Helical" evidence="6">
    <location>
        <begin position="180"/>
        <end position="199"/>
    </location>
</feature>
<keyword evidence="4 6" id="KW-1133">Transmembrane helix</keyword>
<evidence type="ECO:0000256" key="5">
    <source>
        <dbReference type="ARBA" id="ARBA00023136"/>
    </source>
</evidence>
<evidence type="ECO:0000259" key="7">
    <source>
        <dbReference type="Pfam" id="PF00892"/>
    </source>
</evidence>
<comment type="subcellular location">
    <subcellularLocation>
        <location evidence="1">Membrane</location>
        <topology evidence="1">Multi-pass membrane protein</topology>
    </subcellularLocation>
</comment>
<feature type="transmembrane region" description="Helical" evidence="6">
    <location>
        <begin position="219"/>
        <end position="238"/>
    </location>
</feature>
<feature type="transmembrane region" description="Helical" evidence="6">
    <location>
        <begin position="5"/>
        <end position="22"/>
    </location>
</feature>
<evidence type="ECO:0000256" key="4">
    <source>
        <dbReference type="ARBA" id="ARBA00022989"/>
    </source>
</evidence>
<dbReference type="InterPro" id="IPR050638">
    <property type="entry name" value="AA-Vitamin_Transporters"/>
</dbReference>
<dbReference type="PANTHER" id="PTHR32322">
    <property type="entry name" value="INNER MEMBRANE TRANSPORTER"/>
    <property type="match status" value="1"/>
</dbReference>
<evidence type="ECO:0000256" key="6">
    <source>
        <dbReference type="SAM" id="Phobius"/>
    </source>
</evidence>
<dbReference type="InterPro" id="IPR037185">
    <property type="entry name" value="EmrE-like"/>
</dbReference>
<dbReference type="EMBL" id="CP056030">
    <property type="protein sequence ID" value="QKZ04239.1"/>
    <property type="molecule type" value="Genomic_DNA"/>
</dbReference>
<dbReference type="InterPro" id="IPR000620">
    <property type="entry name" value="EamA_dom"/>
</dbReference>
<accession>A0A7D5D635</accession>
<dbReference type="Pfam" id="PF00892">
    <property type="entry name" value="EamA"/>
    <property type="match status" value="2"/>
</dbReference>
<dbReference type="PANTHER" id="PTHR32322:SF2">
    <property type="entry name" value="EAMA DOMAIN-CONTAINING PROTEIN"/>
    <property type="match status" value="1"/>
</dbReference>